<sequence>MAFEIAQLVLFRHCDPAGIVFFPRYFEMMNDCVEAFFDETLGWPFAEVHKTAAVPTAEIRTRFQRPSFHGDRLTLRLVITHVGRSSLGYDMRAICGEELRFATEAVLVHVDGAGKPAPWPEEIRQTLLPLKEANHDT</sequence>
<organism evidence="1 2">
    <name type="scientific">Marinovum algicola</name>
    <dbReference type="NCBI Taxonomy" id="42444"/>
    <lineage>
        <taxon>Bacteria</taxon>
        <taxon>Pseudomonadati</taxon>
        <taxon>Pseudomonadota</taxon>
        <taxon>Alphaproteobacteria</taxon>
        <taxon>Rhodobacterales</taxon>
        <taxon>Roseobacteraceae</taxon>
        <taxon>Marinovum</taxon>
    </lineage>
</organism>
<dbReference type="Gene3D" id="3.10.129.10">
    <property type="entry name" value="Hotdog Thioesterase"/>
    <property type="match status" value="1"/>
</dbReference>
<evidence type="ECO:0000313" key="2">
    <source>
        <dbReference type="Proteomes" id="UP000182932"/>
    </source>
</evidence>
<dbReference type="SUPFAM" id="SSF54637">
    <property type="entry name" value="Thioesterase/thiol ester dehydrase-isomerase"/>
    <property type="match status" value="1"/>
</dbReference>
<dbReference type="RefSeq" id="WP_074837084.1">
    <property type="nucleotide sequence ID" value="NZ_CATMKJ010000011.1"/>
</dbReference>
<dbReference type="CDD" id="cd00586">
    <property type="entry name" value="4HBT"/>
    <property type="match status" value="1"/>
</dbReference>
<dbReference type="AlphaFoldDB" id="A0A975WB54"/>
<evidence type="ECO:0000313" key="1">
    <source>
        <dbReference type="EMBL" id="SEJ70781.1"/>
    </source>
</evidence>
<gene>
    <name evidence="1" type="ORF">SAMN04487940_10960</name>
</gene>
<keyword evidence="2" id="KW-1185">Reference proteome</keyword>
<name>A0A975WB54_9RHOB</name>
<dbReference type="EMBL" id="FNYY01000009">
    <property type="protein sequence ID" value="SEJ70781.1"/>
    <property type="molecule type" value="Genomic_DNA"/>
</dbReference>
<dbReference type="Pfam" id="PF13279">
    <property type="entry name" value="4HBT_2"/>
    <property type="match status" value="1"/>
</dbReference>
<proteinExistence type="predicted"/>
<dbReference type="Proteomes" id="UP000182932">
    <property type="component" value="Unassembled WGS sequence"/>
</dbReference>
<accession>A0A975WB54</accession>
<protein>
    <submittedName>
        <fullName evidence="1">4-hydroxybenzoyl-CoA thioesterase</fullName>
    </submittedName>
</protein>
<comment type="caution">
    <text evidence="1">The sequence shown here is derived from an EMBL/GenBank/DDBJ whole genome shotgun (WGS) entry which is preliminary data.</text>
</comment>
<dbReference type="GeneID" id="80818945"/>
<dbReference type="InterPro" id="IPR029069">
    <property type="entry name" value="HotDog_dom_sf"/>
</dbReference>
<reference evidence="1 2" key="1">
    <citation type="submission" date="2016-10" db="EMBL/GenBank/DDBJ databases">
        <authorList>
            <person name="Varghese N."/>
            <person name="Submissions S."/>
        </authorList>
    </citation>
    <scope>NUCLEOTIDE SEQUENCE [LARGE SCALE GENOMIC DNA]</scope>
    <source>
        <strain evidence="1 2">FF3</strain>
    </source>
</reference>